<dbReference type="EMBL" id="JNHM01000050">
    <property type="protein sequence ID" value="KDS52025.1"/>
    <property type="molecule type" value="Genomic_DNA"/>
</dbReference>
<accession>A0A069SCW0</accession>
<gene>
    <name evidence="1" type="ORF">M099_2960</name>
</gene>
<dbReference type="PROSITE" id="PS51257">
    <property type="entry name" value="PROKAR_LIPOPROTEIN"/>
    <property type="match status" value="1"/>
</dbReference>
<name>A0A069SCW0_PHOVU</name>
<evidence type="ECO:0000313" key="2">
    <source>
        <dbReference type="Proteomes" id="UP000027661"/>
    </source>
</evidence>
<protein>
    <submittedName>
        <fullName evidence="1">Putative lipoprotein</fullName>
    </submittedName>
</protein>
<proteinExistence type="predicted"/>
<comment type="caution">
    <text evidence="1">The sequence shown here is derived from an EMBL/GenBank/DDBJ whole genome shotgun (WGS) entry which is preliminary data.</text>
</comment>
<organism evidence="1 2">
    <name type="scientific">Phocaeicola vulgatus str. 3975 RP4</name>
    <dbReference type="NCBI Taxonomy" id="1339352"/>
    <lineage>
        <taxon>Bacteria</taxon>
        <taxon>Pseudomonadati</taxon>
        <taxon>Bacteroidota</taxon>
        <taxon>Bacteroidia</taxon>
        <taxon>Bacteroidales</taxon>
        <taxon>Bacteroidaceae</taxon>
        <taxon>Phocaeicola</taxon>
    </lineage>
</organism>
<dbReference type="Proteomes" id="UP000027661">
    <property type="component" value="Unassembled WGS sequence"/>
</dbReference>
<reference evidence="1 2" key="1">
    <citation type="submission" date="2014-04" db="EMBL/GenBank/DDBJ databases">
        <authorList>
            <person name="Sears C."/>
            <person name="Carroll K."/>
            <person name="Sack B.R."/>
            <person name="Qadri F."/>
            <person name="Myers L.L."/>
            <person name="Chung G.-T."/>
            <person name="Escheverria P."/>
            <person name="Fraser C.M."/>
            <person name="Sadzewicz L."/>
            <person name="Shefchek K.A."/>
            <person name="Tallon L."/>
            <person name="Das S.P."/>
            <person name="Daugherty S."/>
            <person name="Mongodin E.F."/>
        </authorList>
    </citation>
    <scope>NUCLEOTIDE SEQUENCE [LARGE SCALE GENOMIC DNA]</scope>
    <source>
        <strain evidence="1 2">3975 RP4</strain>
    </source>
</reference>
<dbReference type="AlphaFoldDB" id="A0A069SCW0"/>
<dbReference type="PATRIC" id="fig|1339352.3.peg.2831"/>
<keyword evidence="1" id="KW-0449">Lipoprotein</keyword>
<evidence type="ECO:0000313" key="1">
    <source>
        <dbReference type="EMBL" id="KDS52025.1"/>
    </source>
</evidence>
<sequence>MRNGFFAGSAETLPALLFSSFSLLGCFGHIKGGNGIKKVFSG</sequence>